<dbReference type="Proteomes" id="UP000503251">
    <property type="component" value="Chromosome"/>
</dbReference>
<dbReference type="RefSeq" id="WP_171267826.1">
    <property type="nucleotide sequence ID" value="NZ_CP039543.1"/>
</dbReference>
<accession>A0ABX6NHW5</accession>
<proteinExistence type="predicted"/>
<reference evidence="1 2" key="1">
    <citation type="submission" date="2019-04" db="EMBL/GenBank/DDBJ databases">
        <title>Isolation and culture of sulfate reducing bacteria from the cold seep of the South China Sea.</title>
        <authorList>
            <person name="Sun C."/>
            <person name="Liu R."/>
        </authorList>
    </citation>
    <scope>NUCLEOTIDE SEQUENCE [LARGE SCALE GENOMIC DNA]</scope>
    <source>
        <strain evidence="1 2">CS1</strain>
    </source>
</reference>
<name>A0ABX6NHW5_9BACT</name>
<evidence type="ECO:0000313" key="1">
    <source>
        <dbReference type="EMBL" id="QJT10230.1"/>
    </source>
</evidence>
<protein>
    <submittedName>
        <fullName evidence="1">Phage tail assembly protein</fullName>
    </submittedName>
</protein>
<organism evidence="1 2">
    <name type="scientific">Oceanidesulfovibrio marinus</name>
    <dbReference type="NCBI Taxonomy" id="370038"/>
    <lineage>
        <taxon>Bacteria</taxon>
        <taxon>Pseudomonadati</taxon>
        <taxon>Thermodesulfobacteriota</taxon>
        <taxon>Desulfovibrionia</taxon>
        <taxon>Desulfovibrionales</taxon>
        <taxon>Desulfovibrionaceae</taxon>
        <taxon>Oceanidesulfovibrio</taxon>
    </lineage>
</organism>
<dbReference type="Pfam" id="PF10109">
    <property type="entry name" value="Phage_TAC_7"/>
    <property type="match status" value="1"/>
</dbReference>
<dbReference type="EMBL" id="CP039543">
    <property type="protein sequence ID" value="QJT10230.1"/>
    <property type="molecule type" value="Genomic_DNA"/>
</dbReference>
<dbReference type="InterPro" id="IPR019289">
    <property type="entry name" value="Phage_tail_E/E"/>
</dbReference>
<sequence>MAKKQITKTITLSEPITVGDNEVTELTMRRCLVRDRLEAQRAAGPDATSGEIEVTLFGLLCDVPSEEIMDMPDGDYELLMEAYRFLKVSRPQVPKLEAESEI</sequence>
<gene>
    <name evidence="1" type="ORF">E8L03_15405</name>
</gene>
<keyword evidence="2" id="KW-1185">Reference proteome</keyword>
<evidence type="ECO:0000313" key="2">
    <source>
        <dbReference type="Proteomes" id="UP000503251"/>
    </source>
</evidence>